<gene>
    <name evidence="1" type="ORF">PUW23_24785</name>
</gene>
<dbReference type="RefSeq" id="WP_274359216.1">
    <property type="nucleotide sequence ID" value="NZ_CP118101.1"/>
</dbReference>
<dbReference type="EMBL" id="CP118101">
    <property type="protein sequence ID" value="WDH82621.1"/>
    <property type="molecule type" value="Genomic_DNA"/>
</dbReference>
<dbReference type="SUPFAM" id="SSF55144">
    <property type="entry name" value="LigT-like"/>
    <property type="match status" value="1"/>
</dbReference>
<accession>A0AAX3MZR4</accession>
<organism evidence="1 2">
    <name type="scientific">Paenibacillus urinalis</name>
    <dbReference type="NCBI Taxonomy" id="521520"/>
    <lineage>
        <taxon>Bacteria</taxon>
        <taxon>Bacillati</taxon>
        <taxon>Bacillota</taxon>
        <taxon>Bacilli</taxon>
        <taxon>Bacillales</taxon>
        <taxon>Paenibacillaceae</taxon>
        <taxon>Paenibacillus</taxon>
    </lineage>
</organism>
<reference evidence="1" key="1">
    <citation type="submission" date="2023-02" db="EMBL/GenBank/DDBJ databases">
        <title>Pathogen: clinical or host-associated sample.</title>
        <authorList>
            <person name="Hergert J."/>
            <person name="Casey R."/>
            <person name="Wagner J."/>
            <person name="Young E.L."/>
            <person name="Oakeson K.F."/>
        </authorList>
    </citation>
    <scope>NUCLEOTIDE SEQUENCE</scope>
    <source>
        <strain evidence="1">2022CK-00830</strain>
    </source>
</reference>
<evidence type="ECO:0000313" key="1">
    <source>
        <dbReference type="EMBL" id="WDH82621.1"/>
    </source>
</evidence>
<dbReference type="InterPro" id="IPR009097">
    <property type="entry name" value="Cyclic_Pdiesterase"/>
</dbReference>
<dbReference type="Gene3D" id="3.90.1140.10">
    <property type="entry name" value="Cyclic phosphodiesterase"/>
    <property type="match status" value="1"/>
</dbReference>
<evidence type="ECO:0000313" key="2">
    <source>
        <dbReference type="Proteomes" id="UP001220962"/>
    </source>
</evidence>
<evidence type="ECO:0008006" key="3">
    <source>
        <dbReference type="Google" id="ProtNLM"/>
    </source>
</evidence>
<proteinExistence type="predicted"/>
<sequence length="251" mass="28824">MNYETYVAGLEKRWNQDMSKRPEKWVVSESLSAKITQVGQMNDFYGATSVITLSDSDRQKCRVAQERLLGVLEHQLVKLEPETFHLTIHSFSNVNNTPGGKQVIQEKLAQLEEAIAAEFRSIAALYGGQRIRMRSLGASTSGKDVISIKYVPASNDDHEILTDLYNRMEKIFPEYKSYVPHVSLGYFKLKKLEQAEIALLYDTLEQMSKELDLDIVLDVDQFVYQHHFHMNDFRDVFSVQEYRYPGTGALT</sequence>
<dbReference type="Proteomes" id="UP001220962">
    <property type="component" value="Chromosome"/>
</dbReference>
<name>A0AAX3MZR4_9BACL</name>
<dbReference type="AlphaFoldDB" id="A0AAX3MZR4"/>
<protein>
    <recommendedName>
        <fullName evidence="3">2'-5' RNA ligase</fullName>
    </recommendedName>
</protein>